<gene>
    <name evidence="2" type="ORF">EV421DRAFT_1906441</name>
</gene>
<dbReference type="AlphaFoldDB" id="A0AA39JB96"/>
<name>A0AA39JB96_9AGAR</name>
<reference evidence="2" key="1">
    <citation type="submission" date="2023-06" db="EMBL/GenBank/DDBJ databases">
        <authorList>
            <consortium name="Lawrence Berkeley National Laboratory"/>
            <person name="Ahrendt S."/>
            <person name="Sahu N."/>
            <person name="Indic B."/>
            <person name="Wong-Bajracharya J."/>
            <person name="Merenyi Z."/>
            <person name="Ke H.-M."/>
            <person name="Monk M."/>
            <person name="Kocsube S."/>
            <person name="Drula E."/>
            <person name="Lipzen A."/>
            <person name="Balint B."/>
            <person name="Henrissat B."/>
            <person name="Andreopoulos B."/>
            <person name="Martin F.M."/>
            <person name="Harder C.B."/>
            <person name="Rigling D."/>
            <person name="Ford K.L."/>
            <person name="Foster G.D."/>
            <person name="Pangilinan J."/>
            <person name="Papanicolaou A."/>
            <person name="Barry K."/>
            <person name="LaButti K."/>
            <person name="Viragh M."/>
            <person name="Koriabine M."/>
            <person name="Yan M."/>
            <person name="Riley R."/>
            <person name="Champramary S."/>
            <person name="Plett K.L."/>
            <person name="Tsai I.J."/>
            <person name="Slot J."/>
            <person name="Sipos G."/>
            <person name="Plett J."/>
            <person name="Nagy L.G."/>
            <person name="Grigoriev I.V."/>
        </authorList>
    </citation>
    <scope>NUCLEOTIDE SEQUENCE</scope>
    <source>
        <strain evidence="2">FPL87.14</strain>
    </source>
</reference>
<accession>A0AA39JB96</accession>
<proteinExistence type="predicted"/>
<organism evidence="2 3">
    <name type="scientific">Armillaria borealis</name>
    <dbReference type="NCBI Taxonomy" id="47425"/>
    <lineage>
        <taxon>Eukaryota</taxon>
        <taxon>Fungi</taxon>
        <taxon>Dikarya</taxon>
        <taxon>Basidiomycota</taxon>
        <taxon>Agaricomycotina</taxon>
        <taxon>Agaricomycetes</taxon>
        <taxon>Agaricomycetidae</taxon>
        <taxon>Agaricales</taxon>
        <taxon>Marasmiineae</taxon>
        <taxon>Physalacriaceae</taxon>
        <taxon>Armillaria</taxon>
    </lineage>
</organism>
<feature type="region of interest" description="Disordered" evidence="1">
    <location>
        <begin position="336"/>
        <end position="376"/>
    </location>
</feature>
<feature type="region of interest" description="Disordered" evidence="1">
    <location>
        <begin position="1"/>
        <end position="22"/>
    </location>
</feature>
<feature type="compositionally biased region" description="Basic and acidic residues" evidence="1">
    <location>
        <begin position="355"/>
        <end position="376"/>
    </location>
</feature>
<feature type="compositionally biased region" description="Basic residues" evidence="1">
    <location>
        <begin position="1"/>
        <end position="15"/>
    </location>
</feature>
<evidence type="ECO:0000313" key="2">
    <source>
        <dbReference type="EMBL" id="KAK0438807.1"/>
    </source>
</evidence>
<comment type="caution">
    <text evidence="2">The sequence shown here is derived from an EMBL/GenBank/DDBJ whole genome shotgun (WGS) entry which is preliminary data.</text>
</comment>
<feature type="region of interest" description="Disordered" evidence="1">
    <location>
        <begin position="418"/>
        <end position="444"/>
    </location>
</feature>
<evidence type="ECO:0000256" key="1">
    <source>
        <dbReference type="SAM" id="MobiDB-lite"/>
    </source>
</evidence>
<protein>
    <submittedName>
        <fullName evidence="2">Uncharacterized protein</fullName>
    </submittedName>
</protein>
<sequence length="444" mass="49806">MLKPSHSKPGNKNKSKKEEGKVKMTELWVEGEEVEATPRIDLTSRQPKVPMEAKKPHLTFTVQPAADSKNIYNGKVVDIDGEADGEYSINDPKKETALYDLDALLAASCQPLVDHNQTEEEMDILPKPEAPVTSDSLFVSENPPPSPAHLVTVADDNSSSDNKDIDDNLEDDAEVEGTVPKEITEKMVYQDAALARAVLDKFLGDGTKMREAMREQLTGMAYSQRVVLRELAHAQTAKVFEQLGFNNIDKSSNEYIRQYNTEMLTALLGCDIRKSEETNFKQGSNSKESDQVVTEGCMFLTFAEQCNMIENWMKKGKTNPTEELVDKDILLTCKPKLVPGGPKKKPQPEPQPVKAKAELNPDTNAKGDSRQRTPTDIWELKNRVTLQRIQLSQIRNGLQPTVQDQGIVFDENNNAWLCPEPAEEKEEGQENPKWRSKEEKMPPQ</sequence>
<dbReference type="Proteomes" id="UP001175226">
    <property type="component" value="Unassembled WGS sequence"/>
</dbReference>
<feature type="region of interest" description="Disordered" evidence="1">
    <location>
        <begin position="135"/>
        <end position="168"/>
    </location>
</feature>
<evidence type="ECO:0000313" key="3">
    <source>
        <dbReference type="Proteomes" id="UP001175226"/>
    </source>
</evidence>
<dbReference type="EMBL" id="JAUEPT010000041">
    <property type="protein sequence ID" value="KAK0438807.1"/>
    <property type="molecule type" value="Genomic_DNA"/>
</dbReference>
<keyword evidence="3" id="KW-1185">Reference proteome</keyword>
<feature type="compositionally biased region" description="Basic and acidic residues" evidence="1">
    <location>
        <begin position="428"/>
        <end position="444"/>
    </location>
</feature>